<keyword evidence="2" id="KW-1277">Toxin-antitoxin system</keyword>
<evidence type="ECO:0000256" key="1">
    <source>
        <dbReference type="ARBA" id="ARBA00008580"/>
    </source>
</evidence>
<protein>
    <submittedName>
        <fullName evidence="3">Addiction module antidote protein</fullName>
    </submittedName>
</protein>
<evidence type="ECO:0000256" key="2">
    <source>
        <dbReference type="ARBA" id="ARBA00022649"/>
    </source>
</evidence>
<dbReference type="SUPFAM" id="SSF47598">
    <property type="entry name" value="Ribbon-helix-helix"/>
    <property type="match status" value="1"/>
</dbReference>
<dbReference type="EMBL" id="AUZZ01008155">
    <property type="protein sequence ID" value="EQD38884.1"/>
    <property type="molecule type" value="Genomic_DNA"/>
</dbReference>
<dbReference type="Gene3D" id="6.10.10.120">
    <property type="entry name" value="Antitoxin ParD1-like"/>
    <property type="match status" value="1"/>
</dbReference>
<dbReference type="AlphaFoldDB" id="T1AD47"/>
<proteinExistence type="inferred from homology"/>
<dbReference type="CDD" id="cd22231">
    <property type="entry name" value="RHH_NikR_HicB-like"/>
    <property type="match status" value="1"/>
</dbReference>
<comment type="caution">
    <text evidence="3">The sequence shown here is derived from an EMBL/GenBank/DDBJ whole genome shotgun (WGS) entry which is preliminary data.</text>
</comment>
<name>T1AD47_9ZZZZ</name>
<reference evidence="3" key="2">
    <citation type="journal article" date="2014" name="ISME J.">
        <title>Microbial stratification in low pH oxic and suboxic macroscopic growths along an acid mine drainage.</title>
        <authorList>
            <person name="Mendez-Garcia C."/>
            <person name="Mesa V."/>
            <person name="Sprenger R.R."/>
            <person name="Richter M."/>
            <person name="Diez M.S."/>
            <person name="Solano J."/>
            <person name="Bargiela R."/>
            <person name="Golyshina O.V."/>
            <person name="Manteca A."/>
            <person name="Ramos J.L."/>
            <person name="Gallego J.R."/>
            <person name="Llorente I."/>
            <person name="Martins Dos Santos V.A."/>
            <person name="Jensen O.N."/>
            <person name="Pelaez A.I."/>
            <person name="Sanchez J."/>
            <person name="Ferrer M."/>
        </authorList>
    </citation>
    <scope>NUCLEOTIDE SEQUENCE</scope>
</reference>
<dbReference type="GO" id="GO:0006355">
    <property type="term" value="P:regulation of DNA-templated transcription"/>
    <property type="evidence" value="ECO:0007669"/>
    <property type="project" value="InterPro"/>
</dbReference>
<comment type="similarity">
    <text evidence="1">Belongs to the ParD antitoxin family.</text>
</comment>
<gene>
    <name evidence="3" type="ORF">B2A_11308</name>
</gene>
<evidence type="ECO:0000313" key="3">
    <source>
        <dbReference type="EMBL" id="EQD38884.1"/>
    </source>
</evidence>
<dbReference type="Pfam" id="PF03693">
    <property type="entry name" value="ParD_antitoxin"/>
    <property type="match status" value="1"/>
</dbReference>
<sequence>MSKTTSISLGDHFESFIDHQLASGRYGSASEVIRASLRLLEEREQKIEGLRKALLDGERSGDVGELDMRTIKSKARRGAKSGS</sequence>
<dbReference type="PANTHER" id="PTHR36582">
    <property type="entry name" value="ANTITOXIN PARD"/>
    <property type="match status" value="1"/>
</dbReference>
<dbReference type="InterPro" id="IPR038296">
    <property type="entry name" value="ParD_sf"/>
</dbReference>
<accession>T1AD47</accession>
<reference evidence="3" key="1">
    <citation type="submission" date="2013-08" db="EMBL/GenBank/DDBJ databases">
        <authorList>
            <person name="Mendez C."/>
            <person name="Richter M."/>
            <person name="Ferrer M."/>
            <person name="Sanchez J."/>
        </authorList>
    </citation>
    <scope>NUCLEOTIDE SEQUENCE</scope>
</reference>
<dbReference type="InterPro" id="IPR010985">
    <property type="entry name" value="Ribbon_hlx_hlx"/>
</dbReference>
<organism evidence="3">
    <name type="scientific">mine drainage metagenome</name>
    <dbReference type="NCBI Taxonomy" id="410659"/>
    <lineage>
        <taxon>unclassified sequences</taxon>
        <taxon>metagenomes</taxon>
        <taxon>ecological metagenomes</taxon>
    </lineage>
</organism>
<dbReference type="PANTHER" id="PTHR36582:SF2">
    <property type="entry name" value="ANTITOXIN PARD"/>
    <property type="match status" value="1"/>
</dbReference>
<dbReference type="InterPro" id="IPR022789">
    <property type="entry name" value="ParD"/>
</dbReference>
<dbReference type="NCBIfam" id="TIGR02606">
    <property type="entry name" value="antidote_CC2985"/>
    <property type="match status" value="1"/>
</dbReference>